<feature type="transmembrane region" description="Helical" evidence="1">
    <location>
        <begin position="70"/>
        <end position="96"/>
    </location>
</feature>
<accession>A0AAV7UIB5</accession>
<name>A0AAV7UIB5_PLEWA</name>
<dbReference type="AlphaFoldDB" id="A0AAV7UIB5"/>
<evidence type="ECO:0000256" key="1">
    <source>
        <dbReference type="SAM" id="Phobius"/>
    </source>
</evidence>
<evidence type="ECO:0000313" key="3">
    <source>
        <dbReference type="Proteomes" id="UP001066276"/>
    </source>
</evidence>
<keyword evidence="3" id="KW-1185">Reference proteome</keyword>
<gene>
    <name evidence="2" type="ORF">NDU88_005527</name>
</gene>
<keyword evidence="1" id="KW-0812">Transmembrane</keyword>
<protein>
    <submittedName>
        <fullName evidence="2">Uncharacterized protein</fullName>
    </submittedName>
</protein>
<keyword evidence="1" id="KW-0472">Membrane</keyword>
<sequence length="97" mass="11575">MPYSWQRQRDRERKTRFLGRVAKLTRKHGERRSEKWQRVPTADVKRDPTLRRVKSLAFMPLLWDSADGLYLIYCGEFLLQLISVFLIDCVAVLYMLA</sequence>
<evidence type="ECO:0000313" key="2">
    <source>
        <dbReference type="EMBL" id="KAJ1188770.1"/>
    </source>
</evidence>
<dbReference type="Proteomes" id="UP001066276">
    <property type="component" value="Chromosome 3_1"/>
</dbReference>
<comment type="caution">
    <text evidence="2">The sequence shown here is derived from an EMBL/GenBank/DDBJ whole genome shotgun (WGS) entry which is preliminary data.</text>
</comment>
<keyword evidence="1" id="KW-1133">Transmembrane helix</keyword>
<organism evidence="2 3">
    <name type="scientific">Pleurodeles waltl</name>
    <name type="common">Iberian ribbed newt</name>
    <dbReference type="NCBI Taxonomy" id="8319"/>
    <lineage>
        <taxon>Eukaryota</taxon>
        <taxon>Metazoa</taxon>
        <taxon>Chordata</taxon>
        <taxon>Craniata</taxon>
        <taxon>Vertebrata</taxon>
        <taxon>Euteleostomi</taxon>
        <taxon>Amphibia</taxon>
        <taxon>Batrachia</taxon>
        <taxon>Caudata</taxon>
        <taxon>Salamandroidea</taxon>
        <taxon>Salamandridae</taxon>
        <taxon>Pleurodelinae</taxon>
        <taxon>Pleurodeles</taxon>
    </lineage>
</organism>
<proteinExistence type="predicted"/>
<dbReference type="EMBL" id="JANPWB010000005">
    <property type="protein sequence ID" value="KAJ1188770.1"/>
    <property type="molecule type" value="Genomic_DNA"/>
</dbReference>
<reference evidence="2" key="1">
    <citation type="journal article" date="2022" name="bioRxiv">
        <title>Sequencing and chromosome-scale assembly of the giantPleurodeles waltlgenome.</title>
        <authorList>
            <person name="Brown T."/>
            <person name="Elewa A."/>
            <person name="Iarovenko S."/>
            <person name="Subramanian E."/>
            <person name="Araus A.J."/>
            <person name="Petzold A."/>
            <person name="Susuki M."/>
            <person name="Suzuki K.-i.T."/>
            <person name="Hayashi T."/>
            <person name="Toyoda A."/>
            <person name="Oliveira C."/>
            <person name="Osipova E."/>
            <person name="Leigh N.D."/>
            <person name="Simon A."/>
            <person name="Yun M.H."/>
        </authorList>
    </citation>
    <scope>NUCLEOTIDE SEQUENCE</scope>
    <source>
        <strain evidence="2">20211129_DDA</strain>
        <tissue evidence="2">Liver</tissue>
    </source>
</reference>